<reference evidence="1" key="1">
    <citation type="submission" date="2020-02" db="EMBL/GenBank/DDBJ databases">
        <authorList>
            <person name="Meier V. D."/>
        </authorList>
    </citation>
    <scope>NUCLEOTIDE SEQUENCE</scope>
    <source>
        <strain evidence="1">AVDCRST_MAG86</strain>
    </source>
</reference>
<protein>
    <submittedName>
        <fullName evidence="1">Uncharacterized protein</fullName>
    </submittedName>
</protein>
<proteinExistence type="predicted"/>
<sequence length="37" mass="4188">MGEHYAQVHPDVLNFYITDYSSDAPLETSLAQFAEAR</sequence>
<gene>
    <name evidence="1" type="ORF">AVDCRST_MAG86-2676</name>
</gene>
<organism evidence="1">
    <name type="scientific">uncultured Truepera sp</name>
    <dbReference type="NCBI Taxonomy" id="543023"/>
    <lineage>
        <taxon>Bacteria</taxon>
        <taxon>Thermotogati</taxon>
        <taxon>Deinococcota</taxon>
        <taxon>Deinococci</taxon>
        <taxon>Trueperales</taxon>
        <taxon>Trueperaceae</taxon>
        <taxon>Truepera</taxon>
        <taxon>environmental samples</taxon>
    </lineage>
</organism>
<dbReference type="AlphaFoldDB" id="A0A6J4VJW1"/>
<evidence type="ECO:0000313" key="1">
    <source>
        <dbReference type="EMBL" id="CAA9580067.1"/>
    </source>
</evidence>
<dbReference type="EMBL" id="CADCWP010000238">
    <property type="protein sequence ID" value="CAA9580067.1"/>
    <property type="molecule type" value="Genomic_DNA"/>
</dbReference>
<name>A0A6J4VJW1_9DEIN</name>
<accession>A0A6J4VJW1</accession>